<dbReference type="PANTHER" id="PTHR22642:SF2">
    <property type="entry name" value="PROTEIN LONG AFTER FAR-RED 3"/>
    <property type="match status" value="1"/>
</dbReference>
<dbReference type="CDD" id="cd01300">
    <property type="entry name" value="YtcJ_like"/>
    <property type="match status" value="1"/>
</dbReference>
<dbReference type="OrthoDB" id="9811399at2"/>
<keyword evidence="2" id="KW-0378">Hydrolase</keyword>
<evidence type="ECO:0000313" key="2">
    <source>
        <dbReference type="EMBL" id="QDL91718.1"/>
    </source>
</evidence>
<dbReference type="SUPFAM" id="SSF51338">
    <property type="entry name" value="Composite domain of metallo-dependent hydrolases"/>
    <property type="match status" value="1"/>
</dbReference>
<dbReference type="Gene3D" id="2.30.40.10">
    <property type="entry name" value="Urease, subunit C, domain 1"/>
    <property type="match status" value="1"/>
</dbReference>
<dbReference type="Pfam" id="PF07969">
    <property type="entry name" value="Amidohydro_3"/>
    <property type="match status" value="1"/>
</dbReference>
<dbReference type="EMBL" id="CP040818">
    <property type="protein sequence ID" value="QDL91718.1"/>
    <property type="molecule type" value="Genomic_DNA"/>
</dbReference>
<dbReference type="InterPro" id="IPR011059">
    <property type="entry name" value="Metal-dep_hydrolase_composite"/>
</dbReference>
<dbReference type="InterPro" id="IPR013108">
    <property type="entry name" value="Amidohydro_3"/>
</dbReference>
<dbReference type="Gene3D" id="3.20.20.140">
    <property type="entry name" value="Metal-dependent hydrolases"/>
    <property type="match status" value="1"/>
</dbReference>
<proteinExistence type="predicted"/>
<dbReference type="SUPFAM" id="SSF51556">
    <property type="entry name" value="Metallo-dependent hydrolases"/>
    <property type="match status" value="1"/>
</dbReference>
<gene>
    <name evidence="2" type="ORF">FDP22_07950</name>
</gene>
<dbReference type="PANTHER" id="PTHR22642">
    <property type="entry name" value="IMIDAZOLONEPROPIONASE"/>
    <property type="match status" value="1"/>
</dbReference>
<accession>A0A5B8FH85</accession>
<protein>
    <submittedName>
        <fullName evidence="2">Amidohydrolase</fullName>
    </submittedName>
</protein>
<dbReference type="GO" id="GO:0016810">
    <property type="term" value="F:hydrolase activity, acting on carbon-nitrogen (but not peptide) bonds"/>
    <property type="evidence" value="ECO:0007669"/>
    <property type="project" value="InterPro"/>
</dbReference>
<evidence type="ECO:0000313" key="3">
    <source>
        <dbReference type="Proteomes" id="UP000305888"/>
    </source>
</evidence>
<name>A0A5B8FH85_9RHOB</name>
<dbReference type="Gene3D" id="3.10.310.70">
    <property type="match status" value="1"/>
</dbReference>
<feature type="domain" description="Amidohydrolase 3" evidence="1">
    <location>
        <begin position="51"/>
        <end position="534"/>
    </location>
</feature>
<evidence type="ECO:0000259" key="1">
    <source>
        <dbReference type="Pfam" id="PF07969"/>
    </source>
</evidence>
<dbReference type="RefSeq" id="WP_138572230.1">
    <property type="nucleotide sequence ID" value="NZ_CP040818.1"/>
</dbReference>
<dbReference type="InterPro" id="IPR032466">
    <property type="entry name" value="Metal_Hydrolase"/>
</dbReference>
<sequence>MTDTAETILVGGRIWQGLAEGFAEALAISGGKVLATGTRAEIEALAGPETKVLDLKGRLAMPGINDAHMHLHMYGLAMKEIDFRPSAISSIPEALAAIAERVKTTAPGEWITGRGFDDGKVPEGRMPTIEELDSVCPENPMLLTRTDGHVTVANSKAMELAGVTADTPSPVGGLIEVKDGKLTGLLAETGRDPVYAVMPKATREDLIEAIERGGQDLLTYGITSVMEAAIGIRDGWTEMEAYLEAHEAGRLPIRVYGTIMGDKSQSIVDQAAERGLVTGAGDEMFRIGGVKLFTDGSMSGRTAAVSKPYEGSTDNYGLMLLSDEECAALVLKAHKLGYQMAIHAIGDVAIEQVIKAYEAALASDPAEDRRHRIEHCGWLTDEQIARMSAIHALPAGQPSFIYYFGDLYLKYLGDRSQHCYPMRKWIDAGLQPSASTDCPVTRINPFPTMYAMIARKSDTGSVLGAAEALSVAEALHAYTYASAYAAKEEGIKGRLVPGQLADVAVLTRDIFEVDEAEIPSLTCDITILGGEVVYEREKELETA</sequence>
<dbReference type="AlphaFoldDB" id="A0A5B8FH85"/>
<dbReference type="Proteomes" id="UP000305888">
    <property type="component" value="Chromosome"/>
</dbReference>
<dbReference type="InterPro" id="IPR033932">
    <property type="entry name" value="YtcJ-like"/>
</dbReference>
<keyword evidence="3" id="KW-1185">Reference proteome</keyword>
<organism evidence="2 3">
    <name type="scientific">Paroceanicella profunda</name>
    <dbReference type="NCBI Taxonomy" id="2579971"/>
    <lineage>
        <taxon>Bacteria</taxon>
        <taxon>Pseudomonadati</taxon>
        <taxon>Pseudomonadota</taxon>
        <taxon>Alphaproteobacteria</taxon>
        <taxon>Rhodobacterales</taxon>
        <taxon>Paracoccaceae</taxon>
        <taxon>Paroceanicella</taxon>
    </lineage>
</organism>
<reference evidence="2 3" key="1">
    <citation type="submission" date="2019-06" db="EMBL/GenBank/DDBJ databases">
        <title>Genome sequence of Rhodobacteraceae bacterium D4M1.</title>
        <authorList>
            <person name="Cao J."/>
        </authorList>
    </citation>
    <scope>NUCLEOTIDE SEQUENCE [LARGE SCALE GENOMIC DNA]</scope>
    <source>
        <strain evidence="2 3">D4M1</strain>
    </source>
</reference>
<dbReference type="KEGG" id="ppru:FDP22_07950"/>